<dbReference type="InterPro" id="IPR015868">
    <property type="entry name" value="Glutaminase"/>
</dbReference>
<feature type="binding site" evidence="5">
    <location>
        <position position="269"/>
    </location>
    <ligand>
        <name>substrate</name>
    </ligand>
</feature>
<accession>A0ABY3N172</accession>
<protein>
    <recommendedName>
        <fullName evidence="2 5">Glutaminase</fullName>
        <ecNumber evidence="2 5">3.5.1.2</ecNumber>
    </recommendedName>
</protein>
<dbReference type="Pfam" id="PF04960">
    <property type="entry name" value="Glutaminase"/>
    <property type="match status" value="1"/>
</dbReference>
<dbReference type="GO" id="GO:0004359">
    <property type="term" value="F:glutaminase activity"/>
    <property type="evidence" value="ECO:0007669"/>
    <property type="project" value="UniProtKB-EC"/>
</dbReference>
<sequence>MKLSNYAIISLQILVLVFVSPLHAKAPQTAQIQTVLDDAYGKFIQKNPGKNADYIPALAKVDSAYFGLALVTHDGKVYTKGDVDQSFSIQSISKVFTLALAMEEKGSQTILDKVGVNATGLAFNSVTAIEQNPARSVNPLVNAGAMATVSLLDGNDDKTKWSALSGWYNTFANRKLSVLEDVYKSETDTNSHNRAIAELLVSYDRFYGDVDLNLDIYTRQCSVAVTAKDLAVMASVFANNGVHPLTGKRIMSSDNVARVLAVMTTAGLYEDSGQWAYQVGLPAKSGVGGGIIAVSPGQFAVAVFSPRLDAAGNSIRAQQAIDYIAEKLHANIF</sequence>
<name>A0ABY3N172_9GAMM</name>
<evidence type="ECO:0000256" key="6">
    <source>
        <dbReference type="SAM" id="SignalP"/>
    </source>
</evidence>
<feature type="binding site" evidence="5">
    <location>
        <position position="287"/>
    </location>
    <ligand>
        <name>substrate</name>
    </ligand>
</feature>
<dbReference type="PANTHER" id="PTHR12544:SF48">
    <property type="entry name" value="GLUTAMINASE 1"/>
    <property type="match status" value="1"/>
</dbReference>
<evidence type="ECO:0000313" key="7">
    <source>
        <dbReference type="EMBL" id="TYK67002.1"/>
    </source>
</evidence>
<keyword evidence="8" id="KW-1185">Reference proteome</keyword>
<feature type="signal peptide" evidence="6">
    <location>
        <begin position="1"/>
        <end position="24"/>
    </location>
</feature>
<feature type="binding site" evidence="5">
    <location>
        <position position="193"/>
    </location>
    <ligand>
        <name>substrate</name>
    </ligand>
</feature>
<dbReference type="EC" id="3.5.1.2" evidence="2 5"/>
<evidence type="ECO:0000313" key="8">
    <source>
        <dbReference type="Proteomes" id="UP000815846"/>
    </source>
</evidence>
<keyword evidence="6" id="KW-0732">Signal</keyword>
<feature type="chain" id="PRO_5047389796" description="Glutaminase" evidence="6">
    <location>
        <begin position="25"/>
        <end position="333"/>
    </location>
</feature>
<keyword evidence="3 5" id="KW-0378">Hydrolase</keyword>
<dbReference type="Proteomes" id="UP000815846">
    <property type="component" value="Unassembled WGS sequence"/>
</dbReference>
<feature type="binding site" evidence="5">
    <location>
        <position position="217"/>
    </location>
    <ligand>
        <name>substrate</name>
    </ligand>
</feature>
<dbReference type="HAMAP" id="MF_00313">
    <property type="entry name" value="Glutaminase"/>
    <property type="match status" value="1"/>
</dbReference>
<dbReference type="RefSeq" id="WP_101343152.1">
    <property type="nucleotide sequence ID" value="NZ_PJAI02000001.1"/>
</dbReference>
<feature type="binding site" evidence="5">
    <location>
        <position position="186"/>
    </location>
    <ligand>
        <name>substrate</name>
    </ligand>
</feature>
<reference evidence="7 8" key="1">
    <citation type="submission" date="2019-08" db="EMBL/GenBank/DDBJ databases">
        <title>Microbe sample from Colwellia echini.</title>
        <authorList>
            <person name="Christiansen L."/>
            <person name="Pathiraja D."/>
            <person name="Schultz-Johansen M."/>
            <person name="Choi I.-G."/>
            <person name="Stougaard P."/>
        </authorList>
    </citation>
    <scope>NUCLEOTIDE SEQUENCE [LARGE SCALE GENOMIC DNA]</scope>
    <source>
        <strain evidence="7 8">A3</strain>
    </source>
</reference>
<dbReference type="EMBL" id="PJAI02000001">
    <property type="protein sequence ID" value="TYK67002.1"/>
    <property type="molecule type" value="Genomic_DNA"/>
</dbReference>
<feature type="binding site" evidence="5">
    <location>
        <position position="91"/>
    </location>
    <ligand>
        <name>substrate</name>
    </ligand>
</feature>
<organism evidence="7 8">
    <name type="scientific">Colwellia echini</name>
    <dbReference type="NCBI Taxonomy" id="1982103"/>
    <lineage>
        <taxon>Bacteria</taxon>
        <taxon>Pseudomonadati</taxon>
        <taxon>Pseudomonadota</taxon>
        <taxon>Gammaproteobacteria</taxon>
        <taxon>Alteromonadales</taxon>
        <taxon>Colwelliaceae</taxon>
        <taxon>Colwellia</taxon>
    </lineage>
</organism>
<comment type="caution">
    <text evidence="7">The sequence shown here is derived from an EMBL/GenBank/DDBJ whole genome shotgun (WGS) entry which is preliminary data.</text>
</comment>
<comment type="subunit">
    <text evidence="5">Homotetramer.</text>
</comment>
<dbReference type="NCBIfam" id="TIGR03814">
    <property type="entry name" value="Gln_ase"/>
    <property type="match status" value="1"/>
</dbReference>
<proteinExistence type="inferred from homology"/>
<evidence type="ECO:0000256" key="5">
    <source>
        <dbReference type="HAMAP-Rule" id="MF_00313"/>
    </source>
</evidence>
<gene>
    <name evidence="5 7" type="primary">glsA</name>
    <name evidence="7" type="ORF">CWS31_000205</name>
</gene>
<dbReference type="PANTHER" id="PTHR12544">
    <property type="entry name" value="GLUTAMINASE"/>
    <property type="match status" value="1"/>
</dbReference>
<evidence type="ECO:0000256" key="2">
    <source>
        <dbReference type="ARBA" id="ARBA00012918"/>
    </source>
</evidence>
<dbReference type="NCBIfam" id="NF009020">
    <property type="entry name" value="PRK12356.1"/>
    <property type="match status" value="1"/>
</dbReference>
<feature type="binding site" evidence="5">
    <location>
        <position position="142"/>
    </location>
    <ligand>
        <name>substrate</name>
    </ligand>
</feature>
<dbReference type="InterPro" id="IPR012338">
    <property type="entry name" value="Beta-lactam/transpept-like"/>
</dbReference>
<dbReference type="SUPFAM" id="SSF56601">
    <property type="entry name" value="beta-lactamase/transpeptidase-like"/>
    <property type="match status" value="1"/>
</dbReference>
<keyword evidence="5" id="KW-0007">Acetylation</keyword>
<comment type="catalytic activity">
    <reaction evidence="4 5">
        <text>L-glutamine + H2O = L-glutamate + NH4(+)</text>
        <dbReference type="Rhea" id="RHEA:15889"/>
        <dbReference type="ChEBI" id="CHEBI:15377"/>
        <dbReference type="ChEBI" id="CHEBI:28938"/>
        <dbReference type="ChEBI" id="CHEBI:29985"/>
        <dbReference type="ChEBI" id="CHEBI:58359"/>
        <dbReference type="EC" id="3.5.1.2"/>
    </reaction>
</comment>
<dbReference type="Gene3D" id="3.40.710.10">
    <property type="entry name" value="DD-peptidase/beta-lactamase superfamily"/>
    <property type="match status" value="1"/>
</dbReference>
<evidence type="ECO:0000256" key="4">
    <source>
        <dbReference type="ARBA" id="ARBA00049534"/>
    </source>
</evidence>
<evidence type="ECO:0000256" key="1">
    <source>
        <dbReference type="ARBA" id="ARBA00011076"/>
    </source>
</evidence>
<comment type="similarity">
    <text evidence="1 5">Belongs to the glutaminase family.</text>
</comment>
<evidence type="ECO:0000256" key="3">
    <source>
        <dbReference type="ARBA" id="ARBA00022801"/>
    </source>
</evidence>